<evidence type="ECO:0000256" key="1">
    <source>
        <dbReference type="ARBA" id="ARBA00022857"/>
    </source>
</evidence>
<dbReference type="Gene3D" id="3.90.25.10">
    <property type="entry name" value="UDP-galactose 4-epimerase, domain 1"/>
    <property type="match status" value="1"/>
</dbReference>
<sequence length="297" mass="32750">MSSQPVIGFLGYTGLVGSHILPHLLEYHKQGQIKLIILHRKGSDTSKIPDNVEKRLIDLSEGGKEVNKKAVEGLQVVLSTVSGEGLRSQIYLVDALEGSTTLKSFVHSDFGTNWTAKELKEAPGLSVIGVKEDVVEHAEKKNVPLTHVRVGAFDLFVFKFKAGGTDVKGNVVQVFRNSLKNPLRITTLPFLGQATAQLLLHPDEIANKTYQVYDHEPTGQDFVDVLTKLNGSKPEITHYTEEEYQKGIQVPGTGAILAALKAKWGDDNWGATEPRPEVKGWKSISFEELTTEWAKQL</sequence>
<keyword evidence="1" id="KW-0521">NADP</keyword>
<dbReference type="PANTHER" id="PTHR47706">
    <property type="entry name" value="NMRA-LIKE FAMILY PROTEIN"/>
    <property type="match status" value="1"/>
</dbReference>
<feature type="domain" description="NmrA-like" evidence="3">
    <location>
        <begin position="7"/>
        <end position="251"/>
    </location>
</feature>
<dbReference type="KEGG" id="ker:91107151"/>
<dbReference type="SUPFAM" id="SSF51735">
    <property type="entry name" value="NAD(P)-binding Rossmann-fold domains"/>
    <property type="match status" value="1"/>
</dbReference>
<keyword evidence="5" id="KW-1185">Reference proteome</keyword>
<evidence type="ECO:0000313" key="5">
    <source>
        <dbReference type="Proteomes" id="UP001358614"/>
    </source>
</evidence>
<gene>
    <name evidence="4" type="ORF">V865_008350</name>
</gene>
<reference evidence="4 5" key="1">
    <citation type="submission" date="2024-01" db="EMBL/GenBank/DDBJ databases">
        <title>Comparative genomics of Cryptococcus and Kwoniella reveals pathogenesis evolution and contrasting modes of karyotype evolution via chromosome fusion or intercentromeric recombination.</title>
        <authorList>
            <person name="Coelho M.A."/>
            <person name="David-Palma M."/>
            <person name="Shea T."/>
            <person name="Bowers K."/>
            <person name="McGinley-Smith S."/>
            <person name="Mohammad A.W."/>
            <person name="Gnirke A."/>
            <person name="Yurkov A.M."/>
            <person name="Nowrousian M."/>
            <person name="Sun S."/>
            <person name="Cuomo C.A."/>
            <person name="Heitman J."/>
        </authorList>
    </citation>
    <scope>NUCLEOTIDE SEQUENCE [LARGE SCALE GENOMIC DNA]</scope>
    <source>
        <strain evidence="4 5">PYCC6329</strain>
    </source>
</reference>
<dbReference type="InterPro" id="IPR036291">
    <property type="entry name" value="NAD(P)-bd_dom_sf"/>
</dbReference>
<organism evidence="4 5">
    <name type="scientific">Kwoniella europaea PYCC6329</name>
    <dbReference type="NCBI Taxonomy" id="1423913"/>
    <lineage>
        <taxon>Eukaryota</taxon>
        <taxon>Fungi</taxon>
        <taxon>Dikarya</taxon>
        <taxon>Basidiomycota</taxon>
        <taxon>Agaricomycotina</taxon>
        <taxon>Tremellomycetes</taxon>
        <taxon>Tremellales</taxon>
        <taxon>Cryptococcaceae</taxon>
        <taxon>Kwoniella</taxon>
    </lineage>
</organism>
<dbReference type="Pfam" id="PF05368">
    <property type="entry name" value="NmrA"/>
    <property type="match status" value="1"/>
</dbReference>
<dbReference type="InterPro" id="IPR008030">
    <property type="entry name" value="NmrA-like"/>
</dbReference>
<evidence type="ECO:0000256" key="2">
    <source>
        <dbReference type="ARBA" id="ARBA00023002"/>
    </source>
</evidence>
<dbReference type="PANTHER" id="PTHR47706:SF9">
    <property type="entry name" value="NMRA-LIKE DOMAIN-CONTAINING PROTEIN-RELATED"/>
    <property type="match status" value="1"/>
</dbReference>
<keyword evidence="2" id="KW-0560">Oxidoreductase</keyword>
<dbReference type="EMBL" id="CP144091">
    <property type="protein sequence ID" value="WWD10216.1"/>
    <property type="molecule type" value="Genomic_DNA"/>
</dbReference>
<dbReference type="RefSeq" id="XP_066088183.1">
    <property type="nucleotide sequence ID" value="XM_066232086.1"/>
</dbReference>
<dbReference type="GeneID" id="91107151"/>
<accession>A0AAX4KV23</accession>
<dbReference type="InterPro" id="IPR051609">
    <property type="entry name" value="NmrA/Isoflavone_reductase-like"/>
</dbReference>
<dbReference type="GO" id="GO:0016491">
    <property type="term" value="F:oxidoreductase activity"/>
    <property type="evidence" value="ECO:0007669"/>
    <property type="project" value="UniProtKB-KW"/>
</dbReference>
<evidence type="ECO:0000313" key="4">
    <source>
        <dbReference type="EMBL" id="WWD10216.1"/>
    </source>
</evidence>
<dbReference type="Proteomes" id="UP001358614">
    <property type="component" value="Chromosome 3"/>
</dbReference>
<dbReference type="Gene3D" id="3.40.50.720">
    <property type="entry name" value="NAD(P)-binding Rossmann-like Domain"/>
    <property type="match status" value="1"/>
</dbReference>
<protein>
    <recommendedName>
        <fullName evidence="3">NmrA-like domain-containing protein</fullName>
    </recommendedName>
</protein>
<dbReference type="AlphaFoldDB" id="A0AAX4KV23"/>
<proteinExistence type="predicted"/>
<evidence type="ECO:0000259" key="3">
    <source>
        <dbReference type="Pfam" id="PF05368"/>
    </source>
</evidence>
<name>A0AAX4KV23_9TREE</name>